<dbReference type="InterPro" id="IPR050745">
    <property type="entry name" value="Multifunctional_regulatory"/>
</dbReference>
<keyword evidence="1" id="KW-0677">Repeat</keyword>
<feature type="repeat" description="ANK" evidence="3">
    <location>
        <begin position="586"/>
        <end position="618"/>
    </location>
</feature>
<feature type="repeat" description="ANK" evidence="3">
    <location>
        <begin position="620"/>
        <end position="652"/>
    </location>
</feature>
<gene>
    <name evidence="5" type="ORF">N0V83_010699</name>
</gene>
<dbReference type="PRINTS" id="PR01415">
    <property type="entry name" value="ANKYRIN"/>
</dbReference>
<dbReference type="GO" id="GO:0005737">
    <property type="term" value="C:cytoplasm"/>
    <property type="evidence" value="ECO:0007669"/>
    <property type="project" value="TreeGrafter"/>
</dbReference>
<feature type="repeat" description="ANK" evidence="3">
    <location>
        <begin position="1594"/>
        <end position="1633"/>
    </location>
</feature>
<feature type="repeat" description="ANK" evidence="3">
    <location>
        <begin position="667"/>
        <end position="699"/>
    </location>
</feature>
<dbReference type="SMART" id="SM00248">
    <property type="entry name" value="ANK"/>
    <property type="match status" value="26"/>
</dbReference>
<dbReference type="PROSITE" id="PS50088">
    <property type="entry name" value="ANK_REPEAT"/>
    <property type="match status" value="11"/>
</dbReference>
<feature type="domain" description="Peptidase A2" evidence="4">
    <location>
        <begin position="1950"/>
        <end position="1964"/>
    </location>
</feature>
<dbReference type="EMBL" id="JAPEUY010000022">
    <property type="protein sequence ID" value="KAJ4361759.1"/>
    <property type="molecule type" value="Genomic_DNA"/>
</dbReference>
<dbReference type="SUPFAM" id="SSF48403">
    <property type="entry name" value="Ankyrin repeat"/>
    <property type="match status" value="6"/>
</dbReference>
<dbReference type="PROSITE" id="PS50175">
    <property type="entry name" value="ASP_PROT_RETROV"/>
    <property type="match status" value="1"/>
</dbReference>
<dbReference type="Gene3D" id="1.25.40.20">
    <property type="entry name" value="Ankyrin repeat-containing domain"/>
    <property type="match status" value="8"/>
</dbReference>
<feature type="repeat" description="ANK" evidence="3">
    <location>
        <begin position="965"/>
        <end position="999"/>
    </location>
</feature>
<evidence type="ECO:0000256" key="1">
    <source>
        <dbReference type="ARBA" id="ARBA00022737"/>
    </source>
</evidence>
<dbReference type="GO" id="GO:0005634">
    <property type="term" value="C:nucleus"/>
    <property type="evidence" value="ECO:0007669"/>
    <property type="project" value="TreeGrafter"/>
</dbReference>
<dbReference type="OrthoDB" id="21416at2759"/>
<keyword evidence="6" id="KW-1185">Reference proteome</keyword>
<dbReference type="InterPro" id="IPR002110">
    <property type="entry name" value="Ankyrin_rpt"/>
</dbReference>
<feature type="repeat" description="ANK" evidence="3">
    <location>
        <begin position="730"/>
        <end position="762"/>
    </location>
</feature>
<comment type="caution">
    <text evidence="5">The sequence shown here is derived from an EMBL/GenBank/DDBJ whole genome shotgun (WGS) entry which is preliminary data.</text>
</comment>
<dbReference type="PANTHER" id="PTHR24189:SF50">
    <property type="entry name" value="ANKYRIN REPEAT AND SOCS BOX PROTEIN 2"/>
    <property type="match status" value="1"/>
</dbReference>
<dbReference type="GO" id="GO:0006508">
    <property type="term" value="P:proteolysis"/>
    <property type="evidence" value="ECO:0007669"/>
    <property type="project" value="InterPro"/>
</dbReference>
<dbReference type="InterPro" id="IPR056884">
    <property type="entry name" value="NPHP3-like_N"/>
</dbReference>
<evidence type="ECO:0000259" key="4">
    <source>
        <dbReference type="PROSITE" id="PS50175"/>
    </source>
</evidence>
<name>A0A9W8XWT5_9PLEO</name>
<dbReference type="Proteomes" id="UP001140560">
    <property type="component" value="Unassembled WGS sequence"/>
</dbReference>
<sequence length="2154" mass="238175">MSTHSRSSIEDDAVVIDRDDISNYNPEHILPESPEEIRKIRKWLQATDYAHESGEFRKHLASHMAGTGTWLTTSDTFNDWLDGQDHGTLWIKGIPGSGKSVVAAHLIDHLSRIDRGTPILYFFFRQIIDANHKPAALLRDWLDQVLEYSPPLQKQLKELVKAQRSLTSLSMEDLWGYLRFALGSLPDKVFCVADALDEMDQGNDEFLQALASLGQWKPDKVKLLMTSRPVPSIEVPLRQADMLRLRLEERLVDTDISSFVERGLSTSGLPVDAQALIRKAIPGHANGIFLYARLAMDAFLEPGAQIEKVLRTLPEDLHAMYTRLLHEHAIRSGVPHDIQLLILQWVTHATRPLRLLELAEMISVTYQQLNKTDSKIDIKSAKDLVRAAAGPLLEILPNETVCVIHHSFTEYLKCMTRSETDGGYPILSLSSTHARLALACLVYLQAGCLDKIIVTEAEKYDLSNYNDREALYEKMSNSSFYGRSGRIVEEEQRTRLQHPFFAYATANWHVHVFRAAEFPQDDINTAIEAFCRNDHRMKAWIKMQWGSNEDCGRGVTPLHVAARYGLTEFARRLLAQQVDFNAGDVFGKTPLWWAARSGHADVIRVLVLAGADPDVDEKVSGLKPLHEAANENHAKAIRALLEAGVDPLTIKTREHPGRRCGNAPTSQGHTPLMYACHNGHLEALEAFLPFIKDLNIVHRALAWSAGRGRSKLVARILQQVPDVDVNVKVHGDTPLYLACRSKDRDSIVTLLEAGADPTILCSNAGDEFGGIGSRYYWGPGLVMDETRGHTALYAYCNAGRSGSASRDTADSDEVQEVFSLLLEKGALVMQRTDNGSTALHAATNNPVLARLLLDAGANPDATDDQGCVPLHSVTCPDSVALLLEEGHADIDKIRPSDGRSPLLCVLGNFNKDVILKLLSYRPNLTIKDAKGDGPLHITLAQFNTDPTILKALLIAGVDPNERNRARQTPLLIMSMDHRESVPILDLLIEYGADIDARNPSGETLLFRTLGARFKNSDHSDIKALLERGADITVRDYSGRTLLHQAVAKYDRMAFGMASRKNEVTKLEFTLGLGLDRQALDYAGNTLIHEAVLRSGMRDSYYAAPHIALLEQLLALGLDINQGNHRGRSVLHVLAATPSGSGSHVGKDGDGDPLDFVITKVDNIDQQDHLGLTALHLASTVSEKVVKKLLDAGANPMLASLDGLTPLHLAARARQGNVVGLLLKHKNIQDTTAVNAVDEKKKTPLYYACRSGSLDIVRLLLDAGADVKDQDLFLACAEFGEEETLWSQGRHAADVLANQGATGLTVNDKTRPGSDASNRTGSDTLHLHKELPRLEEICDMLIGRGCDTSGLTSALRDAVRSGSTNDYIFGCLLSRNQESFAGDILFEENLSKAQRRSQIEVVSNLLELEPGKANRNLVIRLLKKRQYHTLRPLFDRGVNFLAEWSDHNRRSSLDFFAEHGFASLLDSIGTLEADRQLKEGMWHAYGDKSKPGLYHEVDLEAMKASNNNSHSVILLTALRRESPNMDVVRLLIEKFHVDVNQFRYTKDYIDNCKYDLVPSETALHVLAQGLHWWHVALALPYLISKGADVHAKNNKGDTPLHVALGGSSRYVGAFHKEAAKALVAGGADVNARDGEGKSCLATAGGDLDIVQLLIDQNVSIHADALLMAIDSEQIDVLKALLGTGASPNMRLDPVPPSSDPNTRSRRRRHMLHQDIPPHEIYPLYAAATKHGVTNGNVTTKKKKFQWDRSVKLVEELLSAGADPFATFVIINPDYREEAHGQDEVDDCNRGPLSDPCVSSNEYHEVTILHELLEENELVHPILQLDTLDVNRRDARGRTLLHVASHCNALTAPLDALYESQDKEYRSPLSSFLECLLSRGADPLAIDSAGRSVLHHMFVNNKRTHNNDRDLASLMHVVNQYPSLLNKPDNFGNTALHMALKYAVLRCDTAPAEALLDAGADPTIVNNDGDGCLHILSFRVYGSARIRSLLARLLEQGLNINERNLCSETPIFNLNKHLPSTAIGNPTSEESMSAADAISLFETAGADLFAKDHQGRSLLHVAAKETVEPPRKDDRFAHIFNTQTKPPVEPSIVRFEVLLQKGLDPMLEDIQKRTALDVSAAFGKESVLKLFEKDYEKPRLQEVEKVEEGDSDDLDL</sequence>
<feature type="repeat" description="ANK" evidence="3">
    <location>
        <begin position="553"/>
        <end position="585"/>
    </location>
</feature>
<keyword evidence="2 3" id="KW-0040">ANK repeat</keyword>
<evidence type="ECO:0000313" key="6">
    <source>
        <dbReference type="Proteomes" id="UP001140560"/>
    </source>
</evidence>
<feature type="repeat" description="ANK" evidence="3">
    <location>
        <begin position="1929"/>
        <end position="1965"/>
    </location>
</feature>
<dbReference type="Pfam" id="PF00023">
    <property type="entry name" value="Ank"/>
    <property type="match status" value="3"/>
</dbReference>
<reference evidence="5" key="1">
    <citation type="submission" date="2022-10" db="EMBL/GenBank/DDBJ databases">
        <title>Tapping the CABI collections for fungal endophytes: first genome assemblies for Collariella, Neodidymelliopsis, Ascochyta clinopodiicola, Didymella pomorum, Didymosphaeria variabile, Neocosmospora piperis and Neocucurbitaria cava.</title>
        <authorList>
            <person name="Hill R."/>
        </authorList>
    </citation>
    <scope>NUCLEOTIDE SEQUENCE</scope>
    <source>
        <strain evidence="5">IMI 356814</strain>
    </source>
</reference>
<dbReference type="Pfam" id="PF12796">
    <property type="entry name" value="Ank_2"/>
    <property type="match status" value="3"/>
</dbReference>
<dbReference type="PROSITE" id="PS50297">
    <property type="entry name" value="ANK_REP_REGION"/>
    <property type="match status" value="7"/>
</dbReference>
<dbReference type="Pfam" id="PF13637">
    <property type="entry name" value="Ank_4"/>
    <property type="match status" value="1"/>
</dbReference>
<evidence type="ECO:0000256" key="3">
    <source>
        <dbReference type="PROSITE-ProRule" id="PRU00023"/>
    </source>
</evidence>
<evidence type="ECO:0000313" key="5">
    <source>
        <dbReference type="EMBL" id="KAJ4361759.1"/>
    </source>
</evidence>
<feature type="repeat" description="ANK" evidence="3">
    <location>
        <begin position="1201"/>
        <end position="1224"/>
    </location>
</feature>
<protein>
    <recommendedName>
        <fullName evidence="4">Peptidase A2 domain-containing protein</fullName>
    </recommendedName>
</protein>
<proteinExistence type="predicted"/>
<dbReference type="InterPro" id="IPR027417">
    <property type="entry name" value="P-loop_NTPase"/>
</dbReference>
<dbReference type="PANTHER" id="PTHR24189">
    <property type="entry name" value="MYOTROPHIN"/>
    <property type="match status" value="1"/>
</dbReference>
<dbReference type="Pfam" id="PF24883">
    <property type="entry name" value="NPHP3_N"/>
    <property type="match status" value="1"/>
</dbReference>
<feature type="repeat" description="ANK" evidence="3">
    <location>
        <begin position="1239"/>
        <end position="1271"/>
    </location>
</feature>
<evidence type="ECO:0000256" key="2">
    <source>
        <dbReference type="ARBA" id="ARBA00023043"/>
    </source>
</evidence>
<feature type="repeat" description="ANK" evidence="3">
    <location>
        <begin position="930"/>
        <end position="964"/>
    </location>
</feature>
<dbReference type="InterPro" id="IPR001995">
    <property type="entry name" value="Peptidase_A2_cat"/>
</dbReference>
<dbReference type="InterPro" id="IPR036770">
    <property type="entry name" value="Ankyrin_rpt-contain_sf"/>
</dbReference>
<organism evidence="5 6">
    <name type="scientific">Neocucurbitaria cava</name>
    <dbReference type="NCBI Taxonomy" id="798079"/>
    <lineage>
        <taxon>Eukaryota</taxon>
        <taxon>Fungi</taxon>
        <taxon>Dikarya</taxon>
        <taxon>Ascomycota</taxon>
        <taxon>Pezizomycotina</taxon>
        <taxon>Dothideomycetes</taxon>
        <taxon>Pleosporomycetidae</taxon>
        <taxon>Pleosporales</taxon>
        <taxon>Pleosporineae</taxon>
        <taxon>Cucurbitariaceae</taxon>
        <taxon>Neocucurbitaria</taxon>
    </lineage>
</organism>
<dbReference type="SUPFAM" id="SSF52540">
    <property type="entry name" value="P-loop containing nucleoside triphosphate hydrolases"/>
    <property type="match status" value="1"/>
</dbReference>
<accession>A0A9W8XWT5</accession>
<dbReference type="Gene3D" id="3.40.50.300">
    <property type="entry name" value="P-loop containing nucleotide triphosphate hydrolases"/>
    <property type="match status" value="1"/>
</dbReference>
<dbReference type="GO" id="GO:0004190">
    <property type="term" value="F:aspartic-type endopeptidase activity"/>
    <property type="evidence" value="ECO:0007669"/>
    <property type="project" value="InterPro"/>
</dbReference>